<accession>A0A4Y2WY51</accession>
<organism evidence="1 2">
    <name type="scientific">Araneus ventricosus</name>
    <name type="common">Orbweaver spider</name>
    <name type="synonym">Epeira ventricosa</name>
    <dbReference type="NCBI Taxonomy" id="182803"/>
    <lineage>
        <taxon>Eukaryota</taxon>
        <taxon>Metazoa</taxon>
        <taxon>Ecdysozoa</taxon>
        <taxon>Arthropoda</taxon>
        <taxon>Chelicerata</taxon>
        <taxon>Arachnida</taxon>
        <taxon>Araneae</taxon>
        <taxon>Araneomorphae</taxon>
        <taxon>Entelegynae</taxon>
        <taxon>Araneoidea</taxon>
        <taxon>Araneidae</taxon>
        <taxon>Araneus</taxon>
    </lineage>
</organism>
<name>A0A4Y2WY51_ARAVE</name>
<protein>
    <submittedName>
        <fullName evidence="1">Uncharacterized protein</fullName>
    </submittedName>
</protein>
<proteinExistence type="predicted"/>
<reference evidence="1 2" key="1">
    <citation type="journal article" date="2019" name="Sci. Rep.">
        <title>Orb-weaving spider Araneus ventricosus genome elucidates the spidroin gene catalogue.</title>
        <authorList>
            <person name="Kono N."/>
            <person name="Nakamura H."/>
            <person name="Ohtoshi R."/>
            <person name="Moran D.A.P."/>
            <person name="Shinohara A."/>
            <person name="Yoshida Y."/>
            <person name="Fujiwara M."/>
            <person name="Mori M."/>
            <person name="Tomita M."/>
            <person name="Arakawa K."/>
        </authorList>
    </citation>
    <scope>NUCLEOTIDE SEQUENCE [LARGE SCALE GENOMIC DNA]</scope>
</reference>
<keyword evidence="2" id="KW-1185">Reference proteome</keyword>
<evidence type="ECO:0000313" key="2">
    <source>
        <dbReference type="Proteomes" id="UP000499080"/>
    </source>
</evidence>
<dbReference type="AlphaFoldDB" id="A0A4Y2WY51"/>
<comment type="caution">
    <text evidence="1">The sequence shown here is derived from an EMBL/GenBank/DDBJ whole genome shotgun (WGS) entry which is preliminary data.</text>
</comment>
<sequence>MSNPAMSDEILDILFDKDDPLLRDIDCYMGDDLTGNFEQLHNSLYQPEESLSIIQTLECLLKIKDYELGKPSEKSRNRHKFHYSEKLVTPKCHIKFWRT</sequence>
<dbReference type="Proteomes" id="UP000499080">
    <property type="component" value="Unassembled WGS sequence"/>
</dbReference>
<gene>
    <name evidence="1" type="ORF">AVEN_252091_1</name>
</gene>
<evidence type="ECO:0000313" key="1">
    <source>
        <dbReference type="EMBL" id="GBO42171.1"/>
    </source>
</evidence>
<dbReference type="EMBL" id="BGPR01068142">
    <property type="protein sequence ID" value="GBO42171.1"/>
    <property type="molecule type" value="Genomic_DNA"/>
</dbReference>